<keyword evidence="3" id="KW-1185">Reference proteome</keyword>
<comment type="caution">
    <text evidence="2">The sequence shown here is derived from an EMBL/GenBank/DDBJ whole genome shotgun (WGS) entry which is preliminary data.</text>
</comment>
<accession>A0ABD1I4G2</accession>
<gene>
    <name evidence="2" type="primary">AKT1</name>
    <name evidence="2" type="ORF">AAHA92_05792</name>
</gene>
<reference evidence="2 3" key="1">
    <citation type="submission" date="2024-06" db="EMBL/GenBank/DDBJ databases">
        <title>A chromosome level genome sequence of Diviner's sage (Salvia divinorum).</title>
        <authorList>
            <person name="Ford S.A."/>
            <person name="Ro D.-K."/>
            <person name="Ness R.W."/>
            <person name="Phillips M.A."/>
        </authorList>
    </citation>
    <scope>NUCLEOTIDE SEQUENCE [LARGE SCALE GENOMIC DNA]</scope>
    <source>
        <strain evidence="2">SAF-2024a</strain>
        <tissue evidence="2">Leaf</tissue>
    </source>
</reference>
<proteinExistence type="predicted"/>
<dbReference type="AlphaFoldDB" id="A0ABD1I4G2"/>
<dbReference type="InterPro" id="IPR021789">
    <property type="entry name" value="KHA_dom"/>
</dbReference>
<dbReference type="EMBL" id="JBEAFC010000003">
    <property type="protein sequence ID" value="KAL1563307.1"/>
    <property type="molecule type" value="Genomic_DNA"/>
</dbReference>
<evidence type="ECO:0000313" key="2">
    <source>
        <dbReference type="EMBL" id="KAL1563307.1"/>
    </source>
</evidence>
<dbReference type="PROSITE" id="PS51490">
    <property type="entry name" value="KHA"/>
    <property type="match status" value="1"/>
</dbReference>
<evidence type="ECO:0000259" key="1">
    <source>
        <dbReference type="PROSITE" id="PS51490"/>
    </source>
</evidence>
<protein>
    <submittedName>
        <fullName evidence="2">RAC-alpha serine/threonine-protein kinase</fullName>
    </submittedName>
</protein>
<sequence>MVGQQGTLLSIKGTKRLWSSLILIKDPRLKNLLSQSLRSATGFVSWKSLEVNQLFHLLTTTRCFQRQMHHGEGAEPAVRRTYAARVTVSCPEKGDVAGNLVLLPQSFQELLEIGAKKYGFIPAKILSKDGAAIDDIQLIRDGDQLVLVSDDRNYGTD</sequence>
<dbReference type="Proteomes" id="UP001567538">
    <property type="component" value="Unassembled WGS sequence"/>
</dbReference>
<name>A0ABD1I4G2_SALDI</name>
<evidence type="ECO:0000313" key="3">
    <source>
        <dbReference type="Proteomes" id="UP001567538"/>
    </source>
</evidence>
<feature type="domain" description="KHA" evidence="1">
    <location>
        <begin position="85"/>
        <end position="157"/>
    </location>
</feature>
<dbReference type="Pfam" id="PF11834">
    <property type="entry name" value="KHA"/>
    <property type="match status" value="1"/>
</dbReference>
<organism evidence="2 3">
    <name type="scientific">Salvia divinorum</name>
    <name type="common">Maria pastora</name>
    <name type="synonym">Diviner's sage</name>
    <dbReference type="NCBI Taxonomy" id="28513"/>
    <lineage>
        <taxon>Eukaryota</taxon>
        <taxon>Viridiplantae</taxon>
        <taxon>Streptophyta</taxon>
        <taxon>Embryophyta</taxon>
        <taxon>Tracheophyta</taxon>
        <taxon>Spermatophyta</taxon>
        <taxon>Magnoliopsida</taxon>
        <taxon>eudicotyledons</taxon>
        <taxon>Gunneridae</taxon>
        <taxon>Pentapetalae</taxon>
        <taxon>asterids</taxon>
        <taxon>lamiids</taxon>
        <taxon>Lamiales</taxon>
        <taxon>Lamiaceae</taxon>
        <taxon>Nepetoideae</taxon>
        <taxon>Mentheae</taxon>
        <taxon>Salviinae</taxon>
        <taxon>Salvia</taxon>
        <taxon>Salvia subgen. Calosphace</taxon>
    </lineage>
</organism>
<keyword evidence="2" id="KW-0418">Kinase</keyword>
<keyword evidence="2" id="KW-0808">Transferase</keyword>
<dbReference type="GO" id="GO:0016301">
    <property type="term" value="F:kinase activity"/>
    <property type="evidence" value="ECO:0007669"/>
    <property type="project" value="UniProtKB-KW"/>
</dbReference>